<dbReference type="Pfam" id="PF22958">
    <property type="entry name" value="Ltn1_1st"/>
    <property type="match status" value="1"/>
</dbReference>
<dbReference type="InterPro" id="IPR054476">
    <property type="entry name" value="Ltn1_N"/>
</dbReference>
<organism evidence="5 6">
    <name type="scientific">Glutinoglossum americanum</name>
    <dbReference type="NCBI Taxonomy" id="1670608"/>
    <lineage>
        <taxon>Eukaryota</taxon>
        <taxon>Fungi</taxon>
        <taxon>Dikarya</taxon>
        <taxon>Ascomycota</taxon>
        <taxon>Pezizomycotina</taxon>
        <taxon>Geoglossomycetes</taxon>
        <taxon>Geoglossales</taxon>
        <taxon>Geoglossaceae</taxon>
        <taxon>Glutinoglossum</taxon>
    </lineage>
</organism>
<feature type="domain" description="E3 ubiquitin-protein ligase listerin N-terminal" evidence="2">
    <location>
        <begin position="52"/>
        <end position="256"/>
    </location>
</feature>
<comment type="similarity">
    <text evidence="1">Belongs to the LTN1 family.</text>
</comment>
<reference evidence="5" key="1">
    <citation type="submission" date="2021-03" db="EMBL/GenBank/DDBJ databases">
        <title>Comparative genomics and phylogenomic investigation of the class Geoglossomycetes provide insights into ecological specialization and systematics.</title>
        <authorList>
            <person name="Melie T."/>
            <person name="Pirro S."/>
            <person name="Miller A.N."/>
            <person name="Quandt A."/>
        </authorList>
    </citation>
    <scope>NUCLEOTIDE SEQUENCE</scope>
    <source>
        <strain evidence="5">GBOQ0MN5Z8</strain>
    </source>
</reference>
<comment type="catalytic activity">
    <reaction evidence="1">
        <text>S-ubiquitinyl-[E2 ubiquitin-conjugating enzyme]-L-cysteine + [acceptor protein]-L-lysine = [E2 ubiquitin-conjugating enzyme]-L-cysteine + N(6)-ubiquitinyl-[acceptor protein]-L-lysine.</text>
        <dbReference type="EC" id="2.3.2.27"/>
    </reaction>
</comment>
<feature type="domain" description="E3 ubiquitin-protein ligase listerin ubiquitin conjugating" evidence="4">
    <location>
        <begin position="1491"/>
        <end position="1570"/>
    </location>
</feature>
<evidence type="ECO:0000259" key="3">
    <source>
        <dbReference type="Pfam" id="PF22999"/>
    </source>
</evidence>
<dbReference type="InterPro" id="IPR054477">
    <property type="entry name" value="LTN1_E3_ligase_6th"/>
</dbReference>
<keyword evidence="1" id="KW-0479">Metal-binding</keyword>
<evidence type="ECO:0000259" key="4">
    <source>
        <dbReference type="Pfam" id="PF23009"/>
    </source>
</evidence>
<gene>
    <name evidence="5" type="ORF">FGG08_005526</name>
</gene>
<evidence type="ECO:0000259" key="2">
    <source>
        <dbReference type="Pfam" id="PF22958"/>
    </source>
</evidence>
<dbReference type="GO" id="GO:0008270">
    <property type="term" value="F:zinc ion binding"/>
    <property type="evidence" value="ECO:0007669"/>
    <property type="project" value="UniProtKB-KW"/>
</dbReference>
<dbReference type="Proteomes" id="UP000698800">
    <property type="component" value="Unassembled WGS sequence"/>
</dbReference>
<comment type="caution">
    <text evidence="5">The sequence shown here is derived from an EMBL/GenBank/DDBJ whole genome shotgun (WGS) entry which is preliminary data.</text>
</comment>
<dbReference type="Pfam" id="PF22999">
    <property type="entry name" value="LTN1_E3_ligase_6th"/>
    <property type="match status" value="1"/>
</dbReference>
<dbReference type="OrthoDB" id="6108at2759"/>
<dbReference type="InterPro" id="IPR039795">
    <property type="entry name" value="LTN1/Rkr1"/>
</dbReference>
<comment type="subunit">
    <text evidence="1">Component of the ribosome quality control complex (RQC).</text>
</comment>
<accession>A0A9P8I338</accession>
<keyword evidence="1" id="KW-0833">Ubl conjugation pathway</keyword>
<protein>
    <recommendedName>
        <fullName evidence="1">E3 ubiquitin-protein ligase listerin</fullName>
        <ecNumber evidence="1">2.3.2.27</ecNumber>
    </recommendedName>
    <alternativeName>
        <fullName evidence="1">RING-type E3 ubiquitin transferase listerin</fullName>
    </alternativeName>
</protein>
<keyword evidence="6" id="KW-1185">Reference proteome</keyword>
<dbReference type="GO" id="GO:0061630">
    <property type="term" value="F:ubiquitin protein ligase activity"/>
    <property type="evidence" value="ECO:0007669"/>
    <property type="project" value="UniProtKB-UniRule"/>
</dbReference>
<keyword evidence="1" id="KW-0808">Transferase</keyword>
<comment type="pathway">
    <text evidence="1">Protein modification; protein ubiquitination.</text>
</comment>
<evidence type="ECO:0000313" key="6">
    <source>
        <dbReference type="Proteomes" id="UP000698800"/>
    </source>
</evidence>
<dbReference type="Pfam" id="PF23009">
    <property type="entry name" value="UBC_like"/>
    <property type="match status" value="1"/>
</dbReference>
<keyword evidence="1" id="KW-0862">Zinc</keyword>
<evidence type="ECO:0000256" key="1">
    <source>
        <dbReference type="RuleBase" id="RU367090"/>
    </source>
</evidence>
<dbReference type="EC" id="2.3.2.27" evidence="1"/>
<comment type="function">
    <text evidence="1">E3 ubiquitin-protein ligase. Component of the ribosome quality control complex (RQC), a ribosome-associated complex that mediates ubiquitination and extraction of incompletely synthesized nascent chains for proteasomal degradation.</text>
</comment>
<name>A0A9P8I338_9PEZI</name>
<dbReference type="GO" id="GO:0072344">
    <property type="term" value="P:rescue of stalled ribosome"/>
    <property type="evidence" value="ECO:0007669"/>
    <property type="project" value="UniProtKB-UniRule"/>
</dbReference>
<dbReference type="InterPro" id="IPR054478">
    <property type="entry name" value="LTN1_UBC"/>
</dbReference>
<sequence length="1623" mass="179953">MSRRQYKSQASSSRAASSIYGTRFGTFGSPSGLGAITSSLSFISEPPDLSAISDPNVVVAFKNLSKKDSTTKAKALEDLQGYISSLGGNEGGVEDGVLEAWIRLYPRISVDSARKVRQLAHVLQGRIFISSGGRMMKHMPKIAGAWLAGTWDNDRLVSRTARDSIKGVFGTEEKRRYWIKYGRQILEYSRDAILKETVHSLSDERVVSPDDAEAKYARVVATSVCVIRHLLSELGPEEIAKLQESFNEALNDARVISSSLGEISISVLSKALEIDQSGSARDYTEALSALTSAFPTIWTDSFTERRPPSHYLIQFLKKGSQGGPPEFWDNVASIFRAVPPGVLPQDASSASKLLGAYHDGIANSQEPRSNGRSAWMNYFAVGAWLLALMSESDDREVFLEQSLFPIFEVYFRHTGEGVQGSISTQVPEICADGFKTLARLRLSGIQELLESEWRRLAELLIEDVKASIPELSEGFEKSQDTLAYELKRWFSVQGNLLKEPDLPSFDLDVCMETSADILNAAIELLKLQNGESYGAAAAIDAALQYLPQLLFRNVQTREAIFAFLKSDIPSLILSPSSPTLISLLYSYGIYSGQASSTFQEAWTAATKAILSAPESPAKFGAVRTLLQRLPKNLGGLKPHPDLEAYILGAARLALDGEKDGWDIVNDALHASGVIISDGVIDQTLSDIVSALSISDKAEFALDGIDSISRSNKDQLKVLLETKKGSEILSSIVFLTESADEELAHRAESTNASIEVLLSRGADQLANGSLIDIIKNGLLEANPSSISVQSLVNRTQRLLEDSPPELSRQVVDQLLPDISQWETALRPFLEIAPKSSLAITDPLAGCVFLVERAGITDPSFIIEQPRDSNGYSKAIRIASYTARLLKASDIFTLLDQDKRTAIFKGIVITMQLANDNLGLAGANHLWDQYSSDVEEDMVEFISCAHDVILKLLRGGMDGIIFQPSAQDDFWALPALRATSARAFYTARASSLVYSELVELRGFPLNDVPFWISALTEHRKNSDIFSASALISGISQPIAISRESEHLRDRLISDLSGHDIKKDVDKGVMPPSLVRQMVDKDPGLRDLIILNAVLADLDETATPLPQRRVVLFMKHLTTWFDITPSTIITAVSEKPAAVTTEVAKTLTSLLPLIKDIYDSFWVWVLDFLDHVWSRISCPEISQPTWDSALEGDLPVIHATLKLYAALRSIHTANIDLEKEWSGHSWTLAKCLFNLLKIVPSVPDDFHQPLKIVNNLLSRQILALPSDQIMKPDELYPLLCVGSGAVQQTAFEVLRRYIPRAQENISLESALDKSTAKLPEELLSLILRAPTLDELGDSDFERSKSLKLREYLLSWSLVFDHFSNASYKVRSHYIEDLKQGDYLSSLLDFAFDFLDRKGELIDASRFNIGSYDPNAEDLAERDTQWLLLNLYFRVLVLTPTLARSWWFECTRAISRKVEVFTEKFISPSVIEDALRRVSEWVGYQTTIEEKKLQVKVLKQEVMAGYEVDEQTMQVAIRFPPAYPLQQAAVEGINRVGVDEKKWNAWLISARGVITFSDGSIVDGLQNWRGNVERALLGQTECAICYSIVSSGKELPTKECSTCKNLFHGSKYSLQIAQYEAQRFFDG</sequence>
<evidence type="ECO:0000313" key="5">
    <source>
        <dbReference type="EMBL" id="KAH0537719.1"/>
    </source>
</evidence>
<proteinExistence type="inferred from homology"/>
<dbReference type="GO" id="GO:0005829">
    <property type="term" value="C:cytosol"/>
    <property type="evidence" value="ECO:0007669"/>
    <property type="project" value="UniProtKB-UniRule"/>
</dbReference>
<dbReference type="EMBL" id="JAGHQL010000133">
    <property type="protein sequence ID" value="KAH0537719.1"/>
    <property type="molecule type" value="Genomic_DNA"/>
</dbReference>
<dbReference type="PANTHER" id="PTHR12389:SF0">
    <property type="entry name" value="E3 UBIQUITIN-PROTEIN LIGASE LISTERIN"/>
    <property type="match status" value="1"/>
</dbReference>
<keyword evidence="1" id="KW-0863">Zinc-finger</keyword>
<feature type="domain" description="E3 ubiquitin-protein ligase listerin HEAT repeat region" evidence="3">
    <location>
        <begin position="1264"/>
        <end position="1474"/>
    </location>
</feature>
<dbReference type="GO" id="GO:1990116">
    <property type="term" value="P:ribosome-associated ubiquitin-dependent protein catabolic process"/>
    <property type="evidence" value="ECO:0007669"/>
    <property type="project" value="UniProtKB-UniRule"/>
</dbReference>
<dbReference type="PANTHER" id="PTHR12389">
    <property type="entry name" value="ZINC FINGER PROTEIN 294"/>
    <property type="match status" value="1"/>
</dbReference>
<dbReference type="GO" id="GO:1990112">
    <property type="term" value="C:RQC complex"/>
    <property type="evidence" value="ECO:0007669"/>
    <property type="project" value="UniProtKB-UniRule"/>
</dbReference>
<dbReference type="GO" id="GO:0043023">
    <property type="term" value="F:ribosomal large subunit binding"/>
    <property type="evidence" value="ECO:0007669"/>
    <property type="project" value="TreeGrafter"/>
</dbReference>